<evidence type="ECO:0000313" key="15">
    <source>
        <dbReference type="Proteomes" id="UP000231493"/>
    </source>
</evidence>
<evidence type="ECO:0000256" key="4">
    <source>
        <dbReference type="ARBA" id="ARBA00022741"/>
    </source>
</evidence>
<comment type="pathway">
    <text evidence="1 8">Purine metabolism; IMP biosynthesis via de novo pathway; 5-amino-1-(5-phospho-D-ribosyl)imidazole-4-carboxamide from 5-amino-1-(5-phospho-D-ribosyl)imidazole-4-carboxylate: step 1/2.</text>
</comment>
<sequence length="343" mass="40039">MGSVKDLIVLEKPLKNKSGRGRFVFSDRYSVFDWGEMPDQIENKGKSLCLSAAYFFEKLETMGIKTHYQGLVEDGKLNRLVDIKEPVEVMEVKLIRVLPPQPEDNFYNYSIYKHENNNFLIPLEIIYRKSLPEGSSVFKRLKEGNLKLKELGLKDIPLSGQTLNQPFLDVSTKLESSDRYLNWKEAKEIVNFKDDDIKEIKRITLLVNKLITKEVEKIGLKYEDGKIEFGFDEKRNLLLVDVLGTLDECRFTFDGIPVSKEIARIFYRKTSWYQEIIEVKKKDKLNWKNKVDLAPPPLPPDLRELITMAYCAFTNEITGRKWFKNIPSMRKVLEETSRIINRV</sequence>
<dbReference type="PANTHER" id="PTHR43700:SF1">
    <property type="entry name" value="PHOSPHORIBOSYLAMINOIMIDAZOLE-SUCCINOCARBOXAMIDE SYNTHASE"/>
    <property type="match status" value="1"/>
</dbReference>
<dbReference type="Gene3D" id="3.30.470.20">
    <property type="entry name" value="ATP-grasp fold, B domain"/>
    <property type="match status" value="1"/>
</dbReference>
<evidence type="ECO:0000313" key="13">
    <source>
        <dbReference type="Proteomes" id="UP000182763"/>
    </source>
</evidence>
<dbReference type="Gene3D" id="3.30.200.20">
    <property type="entry name" value="Phosphorylase Kinase, domain 1"/>
    <property type="match status" value="1"/>
</dbReference>
<dbReference type="EMBL" id="PFTV01000114">
    <property type="protein sequence ID" value="PJB56650.1"/>
    <property type="molecule type" value="Genomic_DNA"/>
</dbReference>
<dbReference type="GO" id="GO:0005737">
    <property type="term" value="C:cytoplasm"/>
    <property type="evidence" value="ECO:0007669"/>
    <property type="project" value="TreeGrafter"/>
</dbReference>
<evidence type="ECO:0000313" key="14">
    <source>
        <dbReference type="Proteomes" id="UP000228560"/>
    </source>
</evidence>
<dbReference type="Proteomes" id="UP000182763">
    <property type="component" value="Unassembled WGS sequence"/>
</dbReference>
<evidence type="ECO:0000313" key="11">
    <source>
        <dbReference type="EMBL" id="PIX34522.1"/>
    </source>
</evidence>
<comment type="similarity">
    <text evidence="2 8">Belongs to the SAICAR synthetase family.</text>
</comment>
<dbReference type="SUPFAM" id="SSF56104">
    <property type="entry name" value="SAICAR synthase-like"/>
    <property type="match status" value="1"/>
</dbReference>
<evidence type="ECO:0000313" key="10">
    <source>
        <dbReference type="EMBL" id="OIP72736.1"/>
    </source>
</evidence>
<dbReference type="UniPathway" id="UPA00074">
    <property type="reaction ID" value="UER00131"/>
</dbReference>
<dbReference type="GO" id="GO:0005524">
    <property type="term" value="F:ATP binding"/>
    <property type="evidence" value="ECO:0007669"/>
    <property type="project" value="UniProtKB-KW"/>
</dbReference>
<proteinExistence type="inferred from homology"/>
<reference evidence="10 13" key="1">
    <citation type="journal article" date="2016" name="Environ. Microbiol.">
        <title>Genomic resolution of a cold subsurface aquifer community provides metabolic insights for novel microbes adapted to high CO concentrations.</title>
        <authorList>
            <person name="Probst A.J."/>
            <person name="Castelle C.J."/>
            <person name="Singh A."/>
            <person name="Brown C.T."/>
            <person name="Anantharaman K."/>
            <person name="Sharon I."/>
            <person name="Hug L.A."/>
            <person name="Burstein D."/>
            <person name="Emerson J.B."/>
            <person name="Thomas B.C."/>
            <person name="Banfield J.F."/>
        </authorList>
    </citation>
    <scope>NUCLEOTIDE SEQUENCE [LARGE SCALE GENOMIC DNA]</scope>
    <source>
        <strain evidence="10">CG2_30_33_13</strain>
    </source>
</reference>
<evidence type="ECO:0000256" key="6">
    <source>
        <dbReference type="ARBA" id="ARBA00022840"/>
    </source>
</evidence>
<accession>A0A1J5H0R4</accession>
<dbReference type="STRING" id="1805029.AUK42_01865"/>
<dbReference type="AlphaFoldDB" id="A0A1J5H0R4"/>
<name>A0A1J5H0R4_9BACT</name>
<evidence type="ECO:0000256" key="7">
    <source>
        <dbReference type="ARBA" id="ARBA00048475"/>
    </source>
</evidence>
<dbReference type="EMBL" id="MNYY01000041">
    <property type="protein sequence ID" value="OIP72736.1"/>
    <property type="molecule type" value="Genomic_DNA"/>
</dbReference>
<comment type="catalytic activity">
    <reaction evidence="7 8">
        <text>5-amino-1-(5-phospho-D-ribosyl)imidazole-4-carboxylate + L-aspartate + ATP = (2S)-2-[5-amino-1-(5-phospho-beta-D-ribosyl)imidazole-4-carboxamido]succinate + ADP + phosphate + 2 H(+)</text>
        <dbReference type="Rhea" id="RHEA:22628"/>
        <dbReference type="ChEBI" id="CHEBI:15378"/>
        <dbReference type="ChEBI" id="CHEBI:29991"/>
        <dbReference type="ChEBI" id="CHEBI:30616"/>
        <dbReference type="ChEBI" id="CHEBI:43474"/>
        <dbReference type="ChEBI" id="CHEBI:58443"/>
        <dbReference type="ChEBI" id="CHEBI:77657"/>
        <dbReference type="ChEBI" id="CHEBI:456216"/>
        <dbReference type="EC" id="6.3.2.6"/>
    </reaction>
</comment>
<accession>A0A2M7K8L8</accession>
<dbReference type="Pfam" id="PF01259">
    <property type="entry name" value="SAICAR_synt"/>
    <property type="match status" value="1"/>
</dbReference>
<evidence type="ECO:0000256" key="8">
    <source>
        <dbReference type="HAMAP-Rule" id="MF_00137"/>
    </source>
</evidence>
<dbReference type="PANTHER" id="PTHR43700">
    <property type="entry name" value="PHOSPHORIBOSYLAMINOIMIDAZOLE-SUCCINOCARBOXAMIDE SYNTHASE"/>
    <property type="match status" value="1"/>
</dbReference>
<keyword evidence="5 8" id="KW-0658">Purine biosynthesis</keyword>
<feature type="domain" description="SAICAR synthetase/ADE2 N-terminal" evidence="9">
    <location>
        <begin position="20"/>
        <end position="252"/>
    </location>
</feature>
<evidence type="ECO:0000259" key="9">
    <source>
        <dbReference type="Pfam" id="PF01259"/>
    </source>
</evidence>
<dbReference type="GO" id="GO:0006189">
    <property type="term" value="P:'de novo' IMP biosynthetic process"/>
    <property type="evidence" value="ECO:0007669"/>
    <property type="project" value="UniProtKB-UniRule"/>
</dbReference>
<evidence type="ECO:0000256" key="2">
    <source>
        <dbReference type="ARBA" id="ARBA00010190"/>
    </source>
</evidence>
<dbReference type="GO" id="GO:0004639">
    <property type="term" value="F:phosphoribosylaminoimidazolesuccinocarboxamide synthase activity"/>
    <property type="evidence" value="ECO:0007669"/>
    <property type="project" value="UniProtKB-UniRule"/>
</dbReference>
<evidence type="ECO:0000256" key="5">
    <source>
        <dbReference type="ARBA" id="ARBA00022755"/>
    </source>
</evidence>
<dbReference type="Proteomes" id="UP000228560">
    <property type="component" value="Unassembled WGS sequence"/>
</dbReference>
<gene>
    <name evidence="8 11" type="primary">purC</name>
    <name evidence="10" type="ORF">AUK42_01865</name>
    <name evidence="12" type="ORF">CO097_04660</name>
    <name evidence="11" type="ORF">COZ58_03665</name>
</gene>
<dbReference type="HAMAP" id="MF_00137">
    <property type="entry name" value="SAICAR_synth"/>
    <property type="match status" value="1"/>
</dbReference>
<reference evidence="14 15" key="3">
    <citation type="submission" date="2017-09" db="EMBL/GenBank/DDBJ databases">
        <title>Depth-based differentiation of microbial function through sediment-hosted aquifers and enrichment of novel symbionts in the deep terrestrial subsurface.</title>
        <authorList>
            <person name="Probst A.J."/>
            <person name="Ladd B."/>
            <person name="Jarett J.K."/>
            <person name="Geller-Mcgrath D.E."/>
            <person name="Sieber C.M."/>
            <person name="Emerson J.B."/>
            <person name="Anantharaman K."/>
            <person name="Thomas B.C."/>
            <person name="Malmstrom R."/>
            <person name="Stieglmeier M."/>
            <person name="Klingl A."/>
            <person name="Woyke T."/>
            <person name="Ryan C.M."/>
            <person name="Banfield J.F."/>
        </authorList>
    </citation>
    <scope>NUCLEOTIDE SEQUENCE [LARGE SCALE GENOMIC DNA]</scope>
    <source>
        <strain evidence="12">CG_4_9_14_3_um_filter_33_16</strain>
    </source>
</reference>
<dbReference type="InterPro" id="IPR001636">
    <property type="entry name" value="SAICAR_synth"/>
</dbReference>
<dbReference type="EMBL" id="PFIP01000065">
    <property type="protein sequence ID" value="PIX34522.1"/>
    <property type="molecule type" value="Genomic_DNA"/>
</dbReference>
<reference evidence="11" key="2">
    <citation type="submission" date="2017-09" db="EMBL/GenBank/DDBJ databases">
        <title>Depth-based differentiation of microbial function through sediment-hosted aquifers and enrichment of novel symbionts in the deep terrestrial subsurface.</title>
        <authorList>
            <person name="Probst A.J."/>
            <person name="Ladd B."/>
            <person name="Jarett J.K."/>
            <person name="Geller-Mcgrath D.E."/>
            <person name="Sieber C.M.K."/>
            <person name="Emerson J.B."/>
            <person name="Anantharaman K."/>
            <person name="Thomas B.C."/>
            <person name="Malmstrom R."/>
            <person name="Stieglmeier M."/>
            <person name="Klingl A."/>
            <person name="Woyke T."/>
            <person name="Ryan C.M."/>
            <person name="Banfield J.F."/>
        </authorList>
    </citation>
    <scope>NUCLEOTIDE SEQUENCE</scope>
    <source>
        <strain evidence="11">CG_4_8_14_3_um_filter_34_18</strain>
    </source>
</reference>
<comment type="caution">
    <text evidence="10">The sequence shown here is derived from an EMBL/GenBank/DDBJ whole genome shotgun (WGS) entry which is preliminary data.</text>
</comment>
<dbReference type="Proteomes" id="UP000231493">
    <property type="component" value="Unassembled WGS sequence"/>
</dbReference>
<accession>A0A2M8CC62</accession>
<dbReference type="EC" id="6.3.2.6" evidence="8"/>
<organism evidence="10 13">
    <name type="scientific">Candidatus Infernicultor aquiphilus</name>
    <dbReference type="NCBI Taxonomy" id="1805029"/>
    <lineage>
        <taxon>Bacteria</taxon>
        <taxon>Pseudomonadati</taxon>
        <taxon>Atribacterota</taxon>
        <taxon>Candidatus Phoenicimicrobiia</taxon>
        <taxon>Candidatus Pheonicimicrobiales</taxon>
        <taxon>Candidatus Phoenicimicrobiaceae</taxon>
        <taxon>Candidatus Infernicultor</taxon>
    </lineage>
</organism>
<protein>
    <recommendedName>
        <fullName evidence="8">Phosphoribosylaminoimidazole-succinocarboxamide synthase</fullName>
        <ecNumber evidence="8">6.3.2.6</ecNumber>
    </recommendedName>
    <alternativeName>
        <fullName evidence="8">SAICAR synthetase</fullName>
    </alternativeName>
</protein>
<keyword evidence="3 8" id="KW-0436">Ligase</keyword>
<evidence type="ECO:0000256" key="1">
    <source>
        <dbReference type="ARBA" id="ARBA00004672"/>
    </source>
</evidence>
<keyword evidence="6 8" id="KW-0067">ATP-binding</keyword>
<dbReference type="NCBIfam" id="TIGR00081">
    <property type="entry name" value="purC"/>
    <property type="match status" value="1"/>
</dbReference>
<keyword evidence="4 8" id="KW-0547">Nucleotide-binding</keyword>
<dbReference type="InterPro" id="IPR028923">
    <property type="entry name" value="SAICAR_synt/ADE2_N"/>
</dbReference>
<evidence type="ECO:0000256" key="3">
    <source>
        <dbReference type="ARBA" id="ARBA00022598"/>
    </source>
</evidence>
<evidence type="ECO:0000313" key="12">
    <source>
        <dbReference type="EMBL" id="PJB56650.1"/>
    </source>
</evidence>